<comment type="caution">
    <text evidence="2">The sequence shown here is derived from an EMBL/GenBank/DDBJ whole genome shotgun (WGS) entry which is preliminary data.</text>
</comment>
<dbReference type="Proteomes" id="UP001596504">
    <property type="component" value="Unassembled WGS sequence"/>
</dbReference>
<sequence>MTDEWDEALIEADDNGGEDAESDQPEPLYSSVEEWVIGWFAPIIRRKLTGDHCWCPQWWQHPEVISRLDALWRSWEGLRLDATTGMSVWWRDHFGPHWAELVDRDRSPMSQCHPKDGHVGEYPELPVERAPAGTWGTAPES</sequence>
<gene>
    <name evidence="2" type="ORF">ACFQRI_26385</name>
</gene>
<evidence type="ECO:0000256" key="1">
    <source>
        <dbReference type="SAM" id="MobiDB-lite"/>
    </source>
</evidence>
<organism evidence="2 3">
    <name type="scientific">Saccharopolyspora griseoalba</name>
    <dbReference type="NCBI Taxonomy" id="1431848"/>
    <lineage>
        <taxon>Bacteria</taxon>
        <taxon>Bacillati</taxon>
        <taxon>Actinomycetota</taxon>
        <taxon>Actinomycetes</taxon>
        <taxon>Pseudonocardiales</taxon>
        <taxon>Pseudonocardiaceae</taxon>
        <taxon>Saccharopolyspora</taxon>
    </lineage>
</organism>
<reference evidence="3" key="1">
    <citation type="journal article" date="2019" name="Int. J. Syst. Evol. Microbiol.">
        <title>The Global Catalogue of Microorganisms (GCM) 10K type strain sequencing project: providing services to taxonomists for standard genome sequencing and annotation.</title>
        <authorList>
            <consortium name="The Broad Institute Genomics Platform"/>
            <consortium name="The Broad Institute Genome Sequencing Center for Infectious Disease"/>
            <person name="Wu L."/>
            <person name="Ma J."/>
        </authorList>
    </citation>
    <scope>NUCLEOTIDE SEQUENCE [LARGE SCALE GENOMIC DNA]</scope>
    <source>
        <strain evidence="3">WLHS5</strain>
    </source>
</reference>
<evidence type="ECO:0000313" key="3">
    <source>
        <dbReference type="Proteomes" id="UP001596504"/>
    </source>
</evidence>
<evidence type="ECO:0000313" key="2">
    <source>
        <dbReference type="EMBL" id="MFC7344955.1"/>
    </source>
</evidence>
<name>A0ABW2LUI6_9PSEU</name>
<feature type="compositionally biased region" description="Acidic residues" evidence="1">
    <location>
        <begin position="1"/>
        <end position="24"/>
    </location>
</feature>
<keyword evidence="3" id="KW-1185">Reference proteome</keyword>
<accession>A0ABW2LUI6</accession>
<feature type="region of interest" description="Disordered" evidence="1">
    <location>
        <begin position="1"/>
        <end position="26"/>
    </location>
</feature>
<dbReference type="InterPro" id="IPR032584">
    <property type="entry name" value="DUF4913"/>
</dbReference>
<dbReference type="RefSeq" id="WP_380673251.1">
    <property type="nucleotide sequence ID" value="NZ_JBHTCJ010000022.1"/>
</dbReference>
<protein>
    <submittedName>
        <fullName evidence="2">DUF4913 domain-containing protein</fullName>
    </submittedName>
</protein>
<proteinExistence type="predicted"/>
<feature type="region of interest" description="Disordered" evidence="1">
    <location>
        <begin position="117"/>
        <end position="141"/>
    </location>
</feature>
<dbReference type="Pfam" id="PF16259">
    <property type="entry name" value="DUF4913"/>
    <property type="match status" value="1"/>
</dbReference>
<dbReference type="EMBL" id="JBHTCJ010000022">
    <property type="protein sequence ID" value="MFC7344955.1"/>
    <property type="molecule type" value="Genomic_DNA"/>
</dbReference>